<dbReference type="RefSeq" id="WP_260117091.1">
    <property type="nucleotide sequence ID" value="NZ_CP093361.1"/>
</dbReference>
<dbReference type="EMBL" id="CP093361">
    <property type="protein sequence ID" value="UQS87289.1"/>
    <property type="molecule type" value="Genomic_DNA"/>
</dbReference>
<dbReference type="Proteomes" id="UP000831181">
    <property type="component" value="Chromosome"/>
</dbReference>
<reference evidence="1" key="1">
    <citation type="journal article" date="2022" name="Int. J. Syst. Evol. Microbiol.">
        <title>Apilactobacillus apisilvae sp. nov., Nicolia spurrieriana gen. nov. sp. nov., Bombilactobacillus folatiphilus sp. nov. and Bombilactobacillus thymidiniphilus sp. nov., four new lactic acid bacterial isolates from stingless bees Tetragonula carbonaria and Austroplebeia australis.</title>
        <authorList>
            <person name="Oliphant S.A."/>
            <person name="Watson-Haigh N.S."/>
            <person name="Sumby K.M."/>
            <person name="Gardner J."/>
            <person name="Groom S."/>
            <person name="Jiranek V."/>
        </authorList>
    </citation>
    <scope>NUCLEOTIDE SEQUENCE</scope>
    <source>
        <strain evidence="1">SGEP1_A5</strain>
    </source>
</reference>
<dbReference type="AlphaFoldDB" id="A0A976RT87"/>
<dbReference type="KEGG" id="lbe:MOO44_03790"/>
<organism evidence="1 2">
    <name type="scientific">Nicoliella spurrieriana</name>
    <dbReference type="NCBI Taxonomy" id="2925830"/>
    <lineage>
        <taxon>Bacteria</taxon>
        <taxon>Bacillati</taxon>
        <taxon>Bacillota</taxon>
        <taxon>Bacilli</taxon>
        <taxon>Lactobacillales</taxon>
        <taxon>Lactobacillaceae</taxon>
        <taxon>Nicoliella</taxon>
    </lineage>
</organism>
<evidence type="ECO:0000313" key="1">
    <source>
        <dbReference type="EMBL" id="UQS87289.1"/>
    </source>
</evidence>
<proteinExistence type="predicted"/>
<accession>A0A976RT87</accession>
<evidence type="ECO:0000313" key="2">
    <source>
        <dbReference type="Proteomes" id="UP000831181"/>
    </source>
</evidence>
<keyword evidence="2" id="KW-1185">Reference proteome</keyword>
<gene>
    <name evidence="1" type="ORF">MOO44_03790</name>
</gene>
<sequence length="234" mass="26597">MKNAKFELLILMDDQGCIALPVELISGSDGVQIQPFVIAAYALIAKNGVIRIPLEEIGEIKTADLNESAFIRQELDGYRPFFASTSVEVAEFLLTKDSIDHRKLNYLIYLAFVEYLMAENSSSDRIQKQLFSRQIKVHSAGLDCLRMLRVPLDSAGRYRQLRPEQINDQIDPTVVTILNRVWQRYHNYSAEQLAKLISQTSAMQLAWSNLKQSDVDSMDPAAIYQCYQDDNGKD</sequence>
<name>A0A976RT87_9LACO</name>
<protein>
    <submittedName>
        <fullName evidence="1">Uncharacterized protein</fullName>
    </submittedName>
</protein>